<dbReference type="RefSeq" id="XP_060423315.1">
    <property type="nucleotide sequence ID" value="XM_060573029.1"/>
</dbReference>
<dbReference type="AlphaFoldDB" id="A0AAJ0A8M8"/>
<name>A0AAJ0A8M8_9PEZI</name>
<evidence type="ECO:0008006" key="4">
    <source>
        <dbReference type="Google" id="ProtNLM"/>
    </source>
</evidence>
<organism evidence="2 3">
    <name type="scientific">Colletotrichum godetiae</name>
    <dbReference type="NCBI Taxonomy" id="1209918"/>
    <lineage>
        <taxon>Eukaryota</taxon>
        <taxon>Fungi</taxon>
        <taxon>Dikarya</taxon>
        <taxon>Ascomycota</taxon>
        <taxon>Pezizomycotina</taxon>
        <taxon>Sordariomycetes</taxon>
        <taxon>Hypocreomycetidae</taxon>
        <taxon>Glomerellales</taxon>
        <taxon>Glomerellaceae</taxon>
        <taxon>Colletotrichum</taxon>
        <taxon>Colletotrichum acutatum species complex</taxon>
    </lineage>
</organism>
<feature type="signal peptide" evidence="1">
    <location>
        <begin position="1"/>
        <end position="27"/>
    </location>
</feature>
<keyword evidence="3" id="KW-1185">Reference proteome</keyword>
<dbReference type="EMBL" id="JAHMHR010000072">
    <property type="protein sequence ID" value="KAK1658551.1"/>
    <property type="molecule type" value="Genomic_DNA"/>
</dbReference>
<gene>
    <name evidence="2" type="ORF">BDP55DRAFT_637775</name>
</gene>
<dbReference type="GeneID" id="85457555"/>
<evidence type="ECO:0000313" key="2">
    <source>
        <dbReference type="EMBL" id="KAK1658551.1"/>
    </source>
</evidence>
<feature type="chain" id="PRO_5042535396" description="Secreted protein" evidence="1">
    <location>
        <begin position="28"/>
        <end position="204"/>
    </location>
</feature>
<evidence type="ECO:0000256" key="1">
    <source>
        <dbReference type="SAM" id="SignalP"/>
    </source>
</evidence>
<dbReference type="Proteomes" id="UP001224890">
    <property type="component" value="Unassembled WGS sequence"/>
</dbReference>
<evidence type="ECO:0000313" key="3">
    <source>
        <dbReference type="Proteomes" id="UP001224890"/>
    </source>
</evidence>
<keyword evidence="1" id="KW-0732">Signal</keyword>
<comment type="caution">
    <text evidence="2">The sequence shown here is derived from an EMBL/GenBank/DDBJ whole genome shotgun (WGS) entry which is preliminary data.</text>
</comment>
<reference evidence="2" key="1">
    <citation type="submission" date="2021-06" db="EMBL/GenBank/DDBJ databases">
        <title>Comparative genomics, transcriptomics and evolutionary studies reveal genomic signatures of adaptation to plant cell wall in hemibiotrophic fungi.</title>
        <authorList>
            <consortium name="DOE Joint Genome Institute"/>
            <person name="Baroncelli R."/>
            <person name="Diaz J.F."/>
            <person name="Benocci T."/>
            <person name="Peng M."/>
            <person name="Battaglia E."/>
            <person name="Haridas S."/>
            <person name="Andreopoulos W."/>
            <person name="Labutti K."/>
            <person name="Pangilinan J."/>
            <person name="Floch G.L."/>
            <person name="Makela M.R."/>
            <person name="Henrissat B."/>
            <person name="Grigoriev I.V."/>
            <person name="Crouch J.A."/>
            <person name="De Vries R.P."/>
            <person name="Sukno S.A."/>
            <person name="Thon M.R."/>
        </authorList>
    </citation>
    <scope>NUCLEOTIDE SEQUENCE</scope>
    <source>
        <strain evidence="2">CBS 193.32</strain>
    </source>
</reference>
<protein>
    <recommendedName>
        <fullName evidence="4">Secreted protein</fullName>
    </recommendedName>
</protein>
<proteinExistence type="predicted"/>
<accession>A0AAJ0A8M8</accession>
<sequence>MPWTVLGWLVHLLILAAVTSLPPTVLAEPWRTKRGDTIRKRGPEPRVLAAIAPLKILGKRKPPPRNPPGVHDQGLEECSRLNYRSVHQESTPLMAVRTIASRSYHKGSGFGGAVSMRAVALHVLAPRSGPSTGIAPHKVHGTGWAPGQNTHGGRKSHSSLSGDNRFLVCAVGFRVPTGSHLAVKENRDKGTPNLGIVRLRTPYI</sequence>